<comment type="caution">
    <text evidence="1">The sequence shown here is derived from an EMBL/GenBank/DDBJ whole genome shotgun (WGS) entry which is preliminary data.</text>
</comment>
<keyword evidence="2" id="KW-1185">Reference proteome</keyword>
<name>A0ABQ7U7W4_SOLTU</name>
<dbReference type="Proteomes" id="UP000826656">
    <property type="component" value="Unassembled WGS sequence"/>
</dbReference>
<dbReference type="EMBL" id="JAIVGD010000023">
    <property type="protein sequence ID" value="KAH0743002.1"/>
    <property type="molecule type" value="Genomic_DNA"/>
</dbReference>
<protein>
    <submittedName>
        <fullName evidence="1">Uncharacterized protein</fullName>
    </submittedName>
</protein>
<accession>A0ABQ7U7W4</accession>
<organism evidence="1 2">
    <name type="scientific">Solanum tuberosum</name>
    <name type="common">Potato</name>
    <dbReference type="NCBI Taxonomy" id="4113"/>
    <lineage>
        <taxon>Eukaryota</taxon>
        <taxon>Viridiplantae</taxon>
        <taxon>Streptophyta</taxon>
        <taxon>Embryophyta</taxon>
        <taxon>Tracheophyta</taxon>
        <taxon>Spermatophyta</taxon>
        <taxon>Magnoliopsida</taxon>
        <taxon>eudicotyledons</taxon>
        <taxon>Gunneridae</taxon>
        <taxon>Pentapetalae</taxon>
        <taxon>asterids</taxon>
        <taxon>lamiids</taxon>
        <taxon>Solanales</taxon>
        <taxon>Solanaceae</taxon>
        <taxon>Solanoideae</taxon>
        <taxon>Solaneae</taxon>
        <taxon>Solanum</taxon>
    </lineage>
</organism>
<reference evidence="1 2" key="1">
    <citation type="journal article" date="2021" name="bioRxiv">
        <title>Chromosome-scale and haplotype-resolved genome assembly of a tetraploid potato cultivar.</title>
        <authorList>
            <person name="Sun H."/>
            <person name="Jiao W.-B."/>
            <person name="Krause K."/>
            <person name="Campoy J.A."/>
            <person name="Goel M."/>
            <person name="Folz-Donahue K."/>
            <person name="Kukat C."/>
            <person name="Huettel B."/>
            <person name="Schneeberger K."/>
        </authorList>
    </citation>
    <scope>NUCLEOTIDE SEQUENCE [LARGE SCALE GENOMIC DNA]</scope>
    <source>
        <strain evidence="1">SolTubOtavaFocal</strain>
        <tissue evidence="1">Leaves</tissue>
    </source>
</reference>
<sequence>MFDKDLGCTQGLSLLAKAACGKVCDCQTKFEGYNPLYEYENGLKLHGDVKEVKTSNYNQTEPNLEVG</sequence>
<proteinExistence type="predicted"/>
<evidence type="ECO:0000313" key="1">
    <source>
        <dbReference type="EMBL" id="KAH0743002.1"/>
    </source>
</evidence>
<evidence type="ECO:0000313" key="2">
    <source>
        <dbReference type="Proteomes" id="UP000826656"/>
    </source>
</evidence>
<gene>
    <name evidence="1" type="ORF">KY290_030995</name>
</gene>